<organism evidence="2 3">
    <name type="scientific">Streptomyces thermolineatus</name>
    <dbReference type="NCBI Taxonomy" id="44033"/>
    <lineage>
        <taxon>Bacteria</taxon>
        <taxon>Bacillati</taxon>
        <taxon>Actinomycetota</taxon>
        <taxon>Actinomycetes</taxon>
        <taxon>Kitasatosporales</taxon>
        <taxon>Streptomycetaceae</taxon>
        <taxon>Streptomyces</taxon>
    </lineage>
</organism>
<keyword evidence="3" id="KW-1185">Reference proteome</keyword>
<evidence type="ECO:0000313" key="3">
    <source>
        <dbReference type="Proteomes" id="UP001501358"/>
    </source>
</evidence>
<gene>
    <name evidence="2" type="ORF">GCM10010406_55440</name>
</gene>
<feature type="region of interest" description="Disordered" evidence="1">
    <location>
        <begin position="1"/>
        <end position="74"/>
    </location>
</feature>
<reference evidence="2 3" key="1">
    <citation type="journal article" date="2019" name="Int. J. Syst. Evol. Microbiol.">
        <title>The Global Catalogue of Microorganisms (GCM) 10K type strain sequencing project: providing services to taxonomists for standard genome sequencing and annotation.</title>
        <authorList>
            <consortium name="The Broad Institute Genomics Platform"/>
            <consortium name="The Broad Institute Genome Sequencing Center for Infectious Disease"/>
            <person name="Wu L."/>
            <person name="Ma J."/>
        </authorList>
    </citation>
    <scope>NUCLEOTIDE SEQUENCE [LARGE SCALE GENOMIC DNA]</scope>
    <source>
        <strain evidence="2 3">JCM 6307</strain>
    </source>
</reference>
<protein>
    <recommendedName>
        <fullName evidence="4">Gas vesicle protein</fullName>
    </recommendedName>
</protein>
<proteinExistence type="predicted"/>
<dbReference type="EMBL" id="BAAATA010000065">
    <property type="protein sequence ID" value="GAA2512298.1"/>
    <property type="molecule type" value="Genomic_DNA"/>
</dbReference>
<dbReference type="Proteomes" id="UP001501358">
    <property type="component" value="Unassembled WGS sequence"/>
</dbReference>
<accession>A0ABN3N1Z0</accession>
<evidence type="ECO:0008006" key="4">
    <source>
        <dbReference type="Google" id="ProtNLM"/>
    </source>
</evidence>
<evidence type="ECO:0000256" key="1">
    <source>
        <dbReference type="SAM" id="MobiDB-lite"/>
    </source>
</evidence>
<name>A0ABN3N1Z0_9ACTN</name>
<feature type="compositionally biased region" description="Low complexity" evidence="1">
    <location>
        <begin position="12"/>
        <end position="21"/>
    </location>
</feature>
<sequence>MAGHPDRPRLTAAGSRGGTAARRVRCSVRPISTRTPRFRADTLIPMAEQRERRGRPAAGSAVSSPPPVEGPEEAAGRACRCITALTGHPAEGVSAVGRSEDGWHVEVDVLEVPRIPDTTSLLATYEVELDRDGELLRYRRVRRYRRGAADD</sequence>
<dbReference type="InterPro" id="IPR008634">
    <property type="entry name" value="Gas-vesicle_GvpO"/>
</dbReference>
<evidence type="ECO:0000313" key="2">
    <source>
        <dbReference type="EMBL" id="GAA2512298.1"/>
    </source>
</evidence>
<dbReference type="Pfam" id="PF05800">
    <property type="entry name" value="GvpO"/>
    <property type="match status" value="1"/>
</dbReference>
<comment type="caution">
    <text evidence="2">The sequence shown here is derived from an EMBL/GenBank/DDBJ whole genome shotgun (WGS) entry which is preliminary data.</text>
</comment>